<dbReference type="GeneID" id="55966847"/>
<comment type="caution">
    <text evidence="5">The sequence shown here is derived from an EMBL/GenBank/DDBJ whole genome shotgun (WGS) entry which is preliminary data.</text>
</comment>
<dbReference type="OrthoDB" id="1378at2759"/>
<dbReference type="InterPro" id="IPR000555">
    <property type="entry name" value="JAMM/MPN+_dom"/>
</dbReference>
<dbReference type="PANTHER" id="PTHR10540">
    <property type="entry name" value="EUKARYOTIC TRANSLATION INITIATION FACTOR 3 SUBUNIT F-RELATED"/>
    <property type="match status" value="1"/>
</dbReference>
<organism evidence="5 6">
    <name type="scientific">Geosmithia morbida</name>
    <dbReference type="NCBI Taxonomy" id="1094350"/>
    <lineage>
        <taxon>Eukaryota</taxon>
        <taxon>Fungi</taxon>
        <taxon>Dikarya</taxon>
        <taxon>Ascomycota</taxon>
        <taxon>Pezizomycotina</taxon>
        <taxon>Sordariomycetes</taxon>
        <taxon>Hypocreomycetidae</taxon>
        <taxon>Hypocreales</taxon>
        <taxon>Bionectriaceae</taxon>
        <taxon>Geosmithia</taxon>
    </lineage>
</organism>
<proteinExistence type="inferred from homology"/>
<dbReference type="PROSITE" id="PS50249">
    <property type="entry name" value="MPN"/>
    <property type="match status" value="1"/>
</dbReference>
<feature type="compositionally biased region" description="Acidic residues" evidence="3">
    <location>
        <begin position="317"/>
        <end position="331"/>
    </location>
</feature>
<dbReference type="Pfam" id="PF01398">
    <property type="entry name" value="JAB"/>
    <property type="match status" value="1"/>
</dbReference>
<protein>
    <recommendedName>
        <fullName evidence="2">COP9 signalosome complex subunit 6</fullName>
    </recommendedName>
</protein>
<evidence type="ECO:0000256" key="2">
    <source>
        <dbReference type="RuleBase" id="RU367006"/>
    </source>
</evidence>
<comment type="subcellular location">
    <subcellularLocation>
        <location evidence="2">Cytoplasm</location>
    </subcellularLocation>
    <subcellularLocation>
        <location evidence="2">Nucleus</location>
    </subcellularLocation>
</comment>
<comment type="function">
    <text evidence="2">Component of the COP9 signalosome complex (CSN), a complex involved in various cellular and developmental processes.</text>
</comment>
<dbReference type="Pfam" id="PF13012">
    <property type="entry name" value="MitMem_reg"/>
    <property type="match status" value="1"/>
</dbReference>
<evidence type="ECO:0000256" key="3">
    <source>
        <dbReference type="SAM" id="MobiDB-lite"/>
    </source>
</evidence>
<dbReference type="RefSeq" id="XP_035325532.1">
    <property type="nucleotide sequence ID" value="XM_035462602.1"/>
</dbReference>
<dbReference type="InterPro" id="IPR024969">
    <property type="entry name" value="EIF3F/CSN6-like_C"/>
</dbReference>
<dbReference type="Proteomes" id="UP000749293">
    <property type="component" value="Unassembled WGS sequence"/>
</dbReference>
<feature type="compositionally biased region" description="Acidic residues" evidence="3">
    <location>
        <begin position="267"/>
        <end position="282"/>
    </location>
</feature>
<dbReference type="PANTHER" id="PTHR10540:SF8">
    <property type="entry name" value="COP9 SIGNALOSOME COMPLEX SUBUNIT 6"/>
    <property type="match status" value="1"/>
</dbReference>
<dbReference type="EMBL" id="JAANYQ010000001">
    <property type="protein sequence ID" value="KAF4126880.1"/>
    <property type="molecule type" value="Genomic_DNA"/>
</dbReference>
<comment type="similarity">
    <text evidence="1 2">Belongs to the peptidase M67A family. CSN6 subfamily.</text>
</comment>
<dbReference type="Gene3D" id="3.40.140.10">
    <property type="entry name" value="Cytidine Deaminase, domain 2"/>
    <property type="match status" value="1"/>
</dbReference>
<keyword evidence="2" id="KW-0736">Signalosome</keyword>
<accession>A0A9P4Z380</accession>
<dbReference type="GO" id="GO:0008237">
    <property type="term" value="F:metallopeptidase activity"/>
    <property type="evidence" value="ECO:0007669"/>
    <property type="project" value="InterPro"/>
</dbReference>
<dbReference type="InterPro" id="IPR037518">
    <property type="entry name" value="MPN"/>
</dbReference>
<dbReference type="AlphaFoldDB" id="A0A9P4Z380"/>
<dbReference type="CDD" id="cd08063">
    <property type="entry name" value="MPN_CSN6"/>
    <property type="match status" value="1"/>
</dbReference>
<feature type="region of interest" description="Disordered" evidence="3">
    <location>
        <begin position="226"/>
        <end position="282"/>
    </location>
</feature>
<feature type="region of interest" description="Disordered" evidence="3">
    <location>
        <begin position="313"/>
        <end position="338"/>
    </location>
</feature>
<feature type="domain" description="MPN" evidence="4">
    <location>
        <begin position="24"/>
        <end position="167"/>
    </location>
</feature>
<keyword evidence="2" id="KW-0963">Cytoplasm</keyword>
<dbReference type="GO" id="GO:0008180">
    <property type="term" value="C:COP9 signalosome"/>
    <property type="evidence" value="ECO:0007669"/>
    <property type="project" value="UniProtKB-UniRule"/>
</dbReference>
<evidence type="ECO:0000256" key="1">
    <source>
        <dbReference type="ARBA" id="ARBA00010893"/>
    </source>
</evidence>
<evidence type="ECO:0000313" key="5">
    <source>
        <dbReference type="EMBL" id="KAF4126880.1"/>
    </source>
</evidence>
<evidence type="ECO:0000259" key="4">
    <source>
        <dbReference type="PROSITE" id="PS50249"/>
    </source>
</evidence>
<keyword evidence="2" id="KW-0539">Nucleus</keyword>
<feature type="compositionally biased region" description="Low complexity" evidence="3">
    <location>
        <begin position="226"/>
        <end position="235"/>
    </location>
</feature>
<dbReference type="GO" id="GO:0000338">
    <property type="term" value="P:protein deneddylation"/>
    <property type="evidence" value="ECO:0007669"/>
    <property type="project" value="InterPro"/>
</dbReference>
<name>A0A9P4Z380_9HYPO</name>
<gene>
    <name evidence="5" type="ORF">GMORB2_0617</name>
</gene>
<dbReference type="GO" id="GO:0005737">
    <property type="term" value="C:cytoplasm"/>
    <property type="evidence" value="ECO:0007669"/>
    <property type="project" value="UniProtKB-SubCell"/>
</dbReference>
<feature type="compositionally biased region" description="Basic and acidic residues" evidence="3">
    <location>
        <begin position="236"/>
        <end position="255"/>
    </location>
</feature>
<dbReference type="InterPro" id="IPR033859">
    <property type="entry name" value="MPN_CSN6"/>
</dbReference>
<keyword evidence="6" id="KW-1185">Reference proteome</keyword>
<evidence type="ECO:0000313" key="6">
    <source>
        <dbReference type="Proteomes" id="UP000749293"/>
    </source>
</evidence>
<reference evidence="5" key="1">
    <citation type="submission" date="2020-03" db="EMBL/GenBank/DDBJ databases">
        <title>Site-based positive gene gene selection in Geosmithia morbida across the United States reveals a broad range of putative effectors and factors for local host and environmental adapation.</title>
        <authorList>
            <person name="Onufrak A."/>
            <person name="Murdoch R.W."/>
            <person name="Gazis R."/>
            <person name="Huff M."/>
            <person name="Staton M."/>
            <person name="Klingeman W."/>
            <person name="Hadziabdic D."/>
        </authorList>
    </citation>
    <scope>NUCLEOTIDE SEQUENCE</scope>
    <source>
        <strain evidence="5">1262</strain>
    </source>
</reference>
<sequence length="438" mass="47598">MAPAEERPDGNALVSTGGGSELQAILHPLVLLSISDYVARHTLRSQSGPLVGGLLGQQNGREITIEHAFDVHMISTTSGEYNVEAYHFQKRLEQMRVVHKDRQLDFVGWYTLLPSTGPDESVLDVHRFFLSSYNESAVLLALHPDEIQGRSAGGKLPVTIYESNWEVEAGGGGGGSVEDKTMDDVETTAGLQLRFRELNYSVETEETEMISMNYIAGGGSSAAAKAAAATSASTPGEDRPPRSVEIDPKGKRRLVESPTRPTAAVATEDDEDDEDEGLTRDEEEIISTLTTKANAIQMLKSRIDLIKTYLERLPPADGEDTPDITDGDNHDDDNTTTPSLPILRQIQALVSRLDLVIPSDKAAFEKEMLQESNDVRVVELLNKIMQGTEQAREVGKKYAIIEASKQLFHRGSAAAAAADYHIPPSLSGMAGPGDIMMK</sequence>